<keyword evidence="10" id="KW-0175">Coiled coil</keyword>
<dbReference type="InterPro" id="IPR013783">
    <property type="entry name" value="Ig-like_fold"/>
</dbReference>
<dbReference type="SUPFAM" id="SSF52540">
    <property type="entry name" value="P-loop containing nucleoside triphosphate hydrolases"/>
    <property type="match status" value="1"/>
</dbReference>
<comment type="caution">
    <text evidence="17">The sequence shown here is derived from an EMBL/GenBank/DDBJ whole genome shotgun (WGS) entry which is preliminary data.</text>
</comment>
<dbReference type="GO" id="GO:0005516">
    <property type="term" value="F:calmodulin binding"/>
    <property type="evidence" value="ECO:0007669"/>
    <property type="project" value="UniProtKB-KW"/>
</dbReference>
<dbReference type="Gene3D" id="1.25.40.20">
    <property type="entry name" value="Ankyrin repeat-containing domain"/>
    <property type="match status" value="1"/>
</dbReference>
<dbReference type="FunFam" id="1.20.5.190:FF:000003">
    <property type="entry name" value="Calmodulin-binding transcription activator 2"/>
    <property type="match status" value="1"/>
</dbReference>
<dbReference type="InterPro" id="IPR036770">
    <property type="entry name" value="Ankyrin_rpt-contain_sf"/>
</dbReference>
<keyword evidence="6" id="KW-0112">Calmodulin-binding</keyword>
<keyword evidence="13" id="KW-0804">Transcription</keyword>
<comment type="subcellular location">
    <subcellularLocation>
        <location evidence="1">Nucleus</location>
    </subcellularLocation>
</comment>
<dbReference type="Pfam" id="PF03859">
    <property type="entry name" value="CG-1"/>
    <property type="match status" value="1"/>
</dbReference>
<sequence length="1397" mass="154185">MSGGSLFLFDRKVLRYFRKDGHNWRKKKDGKTVKEAHEKLKVGSVDVLHCYYAHGEENENFQRRSYWMLEHFLFCFLTFNLNSSFFCLPVTPVNNIFVPHSGNRTNIGAIRESDEVTSDSQDSALSSSSPPNQIRVPYGITDSPSPTSSLTSFCEDADSEDSFQESSRCHLFLKSQPKENGALTGRMDAGDSSSYLLSPYAGDHVVFMSLSAYLYLNIISCSHPLLKLLHELPNHMLDLIVYFGHLPDYHGLSSIPGANSISLFQKDGPADSDDVTFVAGSQKTIDVASWEEVLEQSSRGFQTPMLSRVPSPFTQSDSTGIILGEENMTLTELLAGGNALKEELQSSVPIQSNWQTRMSFSRSFRVEAKEFHVSVSVGGVVNLTEWSRKSVSAISFEKYGAVWVLNIGEKLMAADGDSSFVSKANDYSRVFLAQRCVNKAGRYVAIIEYDEGCRRGVVMVPEGKGGEGWRLLTGVFQEVVDHLRRVSGGKVGQLGPGGSGHHGLRGGLSFAGAVKMKKSLVDVGMQVSSVECYGGKGNKGEPTLCLQERHADQDFVVIPKAPSFVDGSSLALGGTSCCMSALRKKLLCLRMELDQILWSLGVEGAEGKGEGWAAVEGGSNGSQPGPSVSPKAGPLLASGAGSGLVLSADGGGPGHIPFSFGDNSEELPIWPMDQSSNLEFAYGVGTMVFEPRNPDTNLRNAPELFPTHPVQQNEEPMQNKLQIQLTHADSLCSMESKYKTDMPIEGNSNYSSLTLKKPLLDGEEVLKKVDSFSRWVTKELGDVDDLHLQISSSISWNPDECGNAVDDSSLSPSLSQHQLFSILNFSPKWAYTDSETEVLITGTFLKSPPEVAKYNWCCMFGEVEVPVEVIANGVLCCCAPPHAVGQVPFYITCSNRLACSEVREFHYRVGSTKDIDIAVIYSGATNEKHLHLQLERSLSLKSGNAPSDFFQHVSVVKQDLISKIISLKEEEEYYEVVESTSQKDLTQHEEKEHLLKMLVKEKLYSWLLRKVSEDGKGPSVLDDEGQGVIHLAAALGYDWAIKPILTAKVSINFRDINGWTALHWAAFCGRQDCLNLMICTYPSPEFPLGRTPADLASGNGHKGISGFLAESSLTSYLNSLTVKDKKEDGRVEVSGAKAVQTVSERSATPMNFGDVVDALSMRDSLTAVSNATQAASRIHQMFRIRSLERRRITERADDNGRLSDERALSLVATKTHKPGQSDPLAQAAATQIQKKFRGWRGKRQFLIIRQRIVKIQAHIRGHQVRKQYRTIIWSVGILEKVILRWRRRGAGLRGFRLDAPKDPDPPSVPSKEDVYDFLKEGRKQTEERLQKALTRVKSMVQYPEARAQYRRLLTVVEGFREAKASHMVLNSSEETADVDEDVIEIGALLDDEMLLAD</sequence>
<evidence type="ECO:0000256" key="11">
    <source>
        <dbReference type="ARBA" id="ARBA00023125"/>
    </source>
</evidence>
<evidence type="ECO:0000256" key="2">
    <source>
        <dbReference type="ARBA" id="ARBA00008267"/>
    </source>
</evidence>
<keyword evidence="3" id="KW-0597">Phosphoprotein</keyword>
<dbReference type="Pfam" id="PF00612">
    <property type="entry name" value="IQ"/>
    <property type="match status" value="1"/>
</dbReference>
<keyword evidence="5" id="KW-0106">Calcium</keyword>
<dbReference type="SMART" id="SM00015">
    <property type="entry name" value="IQ"/>
    <property type="match status" value="2"/>
</dbReference>
<evidence type="ECO:0000256" key="13">
    <source>
        <dbReference type="ARBA" id="ARBA00023163"/>
    </source>
</evidence>
<dbReference type="SUPFAM" id="SSF81296">
    <property type="entry name" value="E set domains"/>
    <property type="match status" value="1"/>
</dbReference>
<dbReference type="PANTHER" id="PTHR23335">
    <property type="entry name" value="CALMODULIN-BINDING TRANSCRIPTION ACTIVATOR CAMTA"/>
    <property type="match status" value="1"/>
</dbReference>
<dbReference type="PANTHER" id="PTHR23335:SF29">
    <property type="entry name" value="CALMODULIN-BINDING TRANSCRIPTION ACTIVATOR 1"/>
    <property type="match status" value="1"/>
</dbReference>
<protein>
    <submittedName>
        <fullName evidence="17">Calmodulin-binding transcription activator 2</fullName>
    </submittedName>
</protein>
<dbReference type="InterPro" id="IPR002110">
    <property type="entry name" value="Ankyrin_rpt"/>
</dbReference>
<feature type="domain" description="CG-1" evidence="16">
    <location>
        <begin position="1"/>
        <end position="97"/>
    </location>
</feature>
<dbReference type="PROSITE" id="PS51437">
    <property type="entry name" value="CG_1"/>
    <property type="match status" value="1"/>
</dbReference>
<dbReference type="InterPro" id="IPR005559">
    <property type="entry name" value="CG-1_dom"/>
</dbReference>
<name>A0A6A1V3W9_9ROSI</name>
<evidence type="ECO:0000313" key="18">
    <source>
        <dbReference type="Proteomes" id="UP000516437"/>
    </source>
</evidence>
<dbReference type="Pfam" id="PF12796">
    <property type="entry name" value="Ank_2"/>
    <property type="match status" value="1"/>
</dbReference>
<evidence type="ECO:0000256" key="12">
    <source>
        <dbReference type="ARBA" id="ARBA00023159"/>
    </source>
</evidence>
<evidence type="ECO:0000256" key="8">
    <source>
        <dbReference type="ARBA" id="ARBA00023016"/>
    </source>
</evidence>
<evidence type="ECO:0000256" key="1">
    <source>
        <dbReference type="ARBA" id="ARBA00004123"/>
    </source>
</evidence>
<dbReference type="GO" id="GO:0006357">
    <property type="term" value="P:regulation of transcription by RNA polymerase II"/>
    <property type="evidence" value="ECO:0007669"/>
    <property type="project" value="TreeGrafter"/>
</dbReference>
<evidence type="ECO:0000256" key="3">
    <source>
        <dbReference type="ARBA" id="ARBA00022553"/>
    </source>
</evidence>
<evidence type="ECO:0000256" key="10">
    <source>
        <dbReference type="ARBA" id="ARBA00023054"/>
    </source>
</evidence>
<dbReference type="GO" id="GO:0009409">
    <property type="term" value="P:response to cold"/>
    <property type="evidence" value="ECO:0007669"/>
    <property type="project" value="UniProtKB-ARBA"/>
</dbReference>
<dbReference type="InterPro" id="IPR014756">
    <property type="entry name" value="Ig_E-set"/>
</dbReference>
<gene>
    <name evidence="17" type="ORF">CJ030_MR7G008188</name>
</gene>
<dbReference type="EMBL" id="RXIC02000025">
    <property type="protein sequence ID" value="KAB1206896.1"/>
    <property type="molecule type" value="Genomic_DNA"/>
</dbReference>
<comment type="similarity">
    <text evidence="2">Belongs to the CAMTA family.</text>
</comment>
<keyword evidence="12" id="KW-0010">Activator</keyword>
<dbReference type="OrthoDB" id="407555at2759"/>
<dbReference type="InterPro" id="IPR027417">
    <property type="entry name" value="P-loop_NTPase"/>
</dbReference>
<dbReference type="GO" id="GO:0005634">
    <property type="term" value="C:nucleus"/>
    <property type="evidence" value="ECO:0007669"/>
    <property type="project" value="UniProtKB-SubCell"/>
</dbReference>
<reference evidence="17 18" key="1">
    <citation type="journal article" date="2019" name="Plant Biotechnol. J.">
        <title>The red bayberry genome and genetic basis of sex determination.</title>
        <authorList>
            <person name="Jia H.M."/>
            <person name="Jia H.J."/>
            <person name="Cai Q.L."/>
            <person name="Wang Y."/>
            <person name="Zhao H.B."/>
            <person name="Yang W.F."/>
            <person name="Wang G.Y."/>
            <person name="Li Y.H."/>
            <person name="Zhan D.L."/>
            <person name="Shen Y.T."/>
            <person name="Niu Q.F."/>
            <person name="Chang L."/>
            <person name="Qiu J."/>
            <person name="Zhao L."/>
            <person name="Xie H.B."/>
            <person name="Fu W.Y."/>
            <person name="Jin J."/>
            <person name="Li X.W."/>
            <person name="Jiao Y."/>
            <person name="Zhou C.C."/>
            <person name="Tu T."/>
            <person name="Chai C.Y."/>
            <person name="Gao J.L."/>
            <person name="Fan L.J."/>
            <person name="van de Weg E."/>
            <person name="Wang J.Y."/>
            <person name="Gao Z.S."/>
        </authorList>
    </citation>
    <scope>NUCLEOTIDE SEQUENCE [LARGE SCALE GENOMIC DNA]</scope>
    <source>
        <tissue evidence="17">Leaves</tissue>
    </source>
</reference>
<dbReference type="GO" id="GO:0003690">
    <property type="term" value="F:double-stranded DNA binding"/>
    <property type="evidence" value="ECO:0007669"/>
    <property type="project" value="TreeGrafter"/>
</dbReference>
<evidence type="ECO:0000256" key="7">
    <source>
        <dbReference type="ARBA" id="ARBA00023015"/>
    </source>
</evidence>
<proteinExistence type="inferred from homology"/>
<evidence type="ECO:0000256" key="14">
    <source>
        <dbReference type="ARBA" id="ARBA00023242"/>
    </source>
</evidence>
<feature type="region of interest" description="Disordered" evidence="15">
    <location>
        <begin position="611"/>
        <end position="634"/>
    </location>
</feature>
<keyword evidence="8" id="KW-0346">Stress response</keyword>
<evidence type="ECO:0000256" key="4">
    <source>
        <dbReference type="ARBA" id="ARBA00022737"/>
    </source>
</evidence>
<organism evidence="17 18">
    <name type="scientific">Morella rubra</name>
    <name type="common">Chinese bayberry</name>
    <dbReference type="NCBI Taxonomy" id="262757"/>
    <lineage>
        <taxon>Eukaryota</taxon>
        <taxon>Viridiplantae</taxon>
        <taxon>Streptophyta</taxon>
        <taxon>Embryophyta</taxon>
        <taxon>Tracheophyta</taxon>
        <taxon>Spermatophyta</taxon>
        <taxon>Magnoliopsida</taxon>
        <taxon>eudicotyledons</taxon>
        <taxon>Gunneridae</taxon>
        <taxon>Pentapetalae</taxon>
        <taxon>rosids</taxon>
        <taxon>fabids</taxon>
        <taxon>Fagales</taxon>
        <taxon>Myricaceae</taxon>
        <taxon>Morella</taxon>
    </lineage>
</organism>
<dbReference type="SMART" id="SM01076">
    <property type="entry name" value="CG-1"/>
    <property type="match status" value="1"/>
</dbReference>
<feature type="compositionally biased region" description="Low complexity" evidence="15">
    <location>
        <begin position="118"/>
        <end position="129"/>
    </location>
</feature>
<accession>A0A6A1V3W9</accession>
<dbReference type="Gene3D" id="1.20.5.190">
    <property type="match status" value="1"/>
</dbReference>
<dbReference type="InterPro" id="IPR000048">
    <property type="entry name" value="IQ_motif_EF-hand-BS"/>
</dbReference>
<dbReference type="Proteomes" id="UP000516437">
    <property type="component" value="Chromosome 7"/>
</dbReference>
<evidence type="ECO:0000256" key="5">
    <source>
        <dbReference type="ARBA" id="ARBA00022837"/>
    </source>
</evidence>
<dbReference type="Gene3D" id="2.60.40.10">
    <property type="entry name" value="Immunoglobulins"/>
    <property type="match status" value="1"/>
</dbReference>
<dbReference type="SUPFAM" id="SSF48403">
    <property type="entry name" value="Ankyrin repeat"/>
    <property type="match status" value="1"/>
</dbReference>
<dbReference type="FunFam" id="2.60.40.10:FF:000314">
    <property type="entry name" value="Calmodulin-binding transcription activator 2"/>
    <property type="match status" value="1"/>
</dbReference>
<feature type="region of interest" description="Disordered" evidence="15">
    <location>
        <begin position="113"/>
        <end position="151"/>
    </location>
</feature>
<dbReference type="GO" id="GO:0003712">
    <property type="term" value="F:transcription coregulator activity"/>
    <property type="evidence" value="ECO:0007669"/>
    <property type="project" value="TreeGrafter"/>
</dbReference>
<evidence type="ECO:0000256" key="9">
    <source>
        <dbReference type="ARBA" id="ARBA00023043"/>
    </source>
</evidence>
<evidence type="ECO:0000256" key="6">
    <source>
        <dbReference type="ARBA" id="ARBA00022860"/>
    </source>
</evidence>
<keyword evidence="11" id="KW-0238">DNA-binding</keyword>
<evidence type="ECO:0000256" key="15">
    <source>
        <dbReference type="SAM" id="MobiDB-lite"/>
    </source>
</evidence>
<keyword evidence="4" id="KW-0677">Repeat</keyword>
<evidence type="ECO:0000259" key="16">
    <source>
        <dbReference type="PROSITE" id="PS51437"/>
    </source>
</evidence>
<keyword evidence="9" id="KW-0040">ANK repeat</keyword>
<evidence type="ECO:0000313" key="17">
    <source>
        <dbReference type="EMBL" id="KAB1206896.1"/>
    </source>
</evidence>
<dbReference type="PROSITE" id="PS50096">
    <property type="entry name" value="IQ"/>
    <property type="match status" value="2"/>
</dbReference>
<dbReference type="Pfam" id="PF01833">
    <property type="entry name" value="TIG"/>
    <property type="match status" value="1"/>
</dbReference>
<dbReference type="InterPro" id="IPR002909">
    <property type="entry name" value="IPT_dom"/>
</dbReference>
<keyword evidence="7" id="KW-0805">Transcription regulation</keyword>
<keyword evidence="14" id="KW-0539">Nucleus</keyword>
<keyword evidence="18" id="KW-1185">Reference proteome</keyword>